<evidence type="ECO:0008006" key="3">
    <source>
        <dbReference type="Google" id="ProtNLM"/>
    </source>
</evidence>
<comment type="caution">
    <text evidence="1">The sequence shown here is derived from an EMBL/GenBank/DDBJ whole genome shotgun (WGS) entry which is preliminary data.</text>
</comment>
<reference evidence="1 2" key="1">
    <citation type="submission" date="2018-04" db="EMBL/GenBank/DDBJ databases">
        <title>Genomic Encyclopedia of Archaeal and Bacterial Type Strains, Phase II (KMG-II): from individual species to whole genera.</title>
        <authorList>
            <person name="Goeker M."/>
        </authorList>
    </citation>
    <scope>NUCLEOTIDE SEQUENCE [LARGE SCALE GENOMIC DNA]</scope>
    <source>
        <strain evidence="1 2">DSM 23382</strain>
    </source>
</reference>
<evidence type="ECO:0000313" key="2">
    <source>
        <dbReference type="Proteomes" id="UP000244081"/>
    </source>
</evidence>
<evidence type="ECO:0000313" key="1">
    <source>
        <dbReference type="EMBL" id="PTW61789.1"/>
    </source>
</evidence>
<name>A0A2T5VDE5_9HYPH</name>
<sequence>MAVSTVFFKNSSMIDQLTRMRSTFDDLQRQLNTLKNSETYAGLGGNRSLDLSLKQRINEVGSYQSTIDFVDLRMNVLDQTAGRMDEIRSESRTAIDPNNFVQQADGGTNSQTSAKVSLVELLGLLNSDVGGRQLYGGSKVDTAPVVDMDLIMDGDLTHAGLKQVIDEYAQADAGPLDNGRLTSSLAGTTVTLAEDGVHDFGFKIQGVTSDLSNVTTNYTAGPPASQDVDFTGQPEVGEKIRVFMDLPDGTQTTVELHVAEGPGENGGFEIGATPADTAQNFKDALDTALGDTAGSELKAASYARGSDAFFDTYQGKPVARVDGPPFDTATATRDGSADTVAWYVGDQTVADPRTGSSANIDDNFTVNYGVRANEEGIREVVQSIAAFVAADFTGESEEDHGFYTAMAERSRAPLQNEEGKTSGIEKIQMELATTHLAVKRVDERHTTTTNSLKTAVDEIEGIDSNAVAAQILQLKTMMEISYKTTAIGYQLSLANYM</sequence>
<gene>
    <name evidence="1" type="ORF">C8N35_102505</name>
</gene>
<keyword evidence="2" id="KW-1185">Reference proteome</keyword>
<dbReference type="OrthoDB" id="7312911at2"/>
<proteinExistence type="predicted"/>
<dbReference type="Proteomes" id="UP000244081">
    <property type="component" value="Unassembled WGS sequence"/>
</dbReference>
<dbReference type="SUPFAM" id="SSF64518">
    <property type="entry name" value="Phase 1 flagellin"/>
    <property type="match status" value="1"/>
</dbReference>
<protein>
    <recommendedName>
        <fullName evidence="3">Flagellin</fullName>
    </recommendedName>
</protein>
<dbReference type="AlphaFoldDB" id="A0A2T5VDE5"/>
<dbReference type="EMBL" id="QAYG01000002">
    <property type="protein sequence ID" value="PTW61789.1"/>
    <property type="molecule type" value="Genomic_DNA"/>
</dbReference>
<organism evidence="1 2">
    <name type="scientific">Breoghania corrubedonensis</name>
    <dbReference type="NCBI Taxonomy" id="665038"/>
    <lineage>
        <taxon>Bacteria</taxon>
        <taxon>Pseudomonadati</taxon>
        <taxon>Pseudomonadota</taxon>
        <taxon>Alphaproteobacteria</taxon>
        <taxon>Hyphomicrobiales</taxon>
        <taxon>Stappiaceae</taxon>
        <taxon>Breoghania</taxon>
    </lineage>
</organism>
<dbReference type="RefSeq" id="WP_107989617.1">
    <property type="nucleotide sequence ID" value="NZ_QAYG01000002.1"/>
</dbReference>
<accession>A0A2T5VDE5</accession>